<comment type="caution">
    <text evidence="2">The sequence shown here is derived from an EMBL/GenBank/DDBJ whole genome shotgun (WGS) entry which is preliminary data.</text>
</comment>
<dbReference type="Proteomes" id="UP000612055">
    <property type="component" value="Unassembled WGS sequence"/>
</dbReference>
<feature type="compositionally biased region" description="Polar residues" evidence="1">
    <location>
        <begin position="407"/>
        <end position="420"/>
    </location>
</feature>
<dbReference type="OrthoDB" id="543803at2759"/>
<dbReference type="SUPFAM" id="SSF48371">
    <property type="entry name" value="ARM repeat"/>
    <property type="match status" value="1"/>
</dbReference>
<dbReference type="InterPro" id="IPR016024">
    <property type="entry name" value="ARM-type_fold"/>
</dbReference>
<feature type="region of interest" description="Disordered" evidence="1">
    <location>
        <begin position="513"/>
        <end position="539"/>
    </location>
</feature>
<feature type="compositionally biased region" description="Gly residues" evidence="1">
    <location>
        <begin position="305"/>
        <end position="319"/>
    </location>
</feature>
<sequence length="776" mass="78320">MAADKEEERLKKSVFYASCTSPFKDDYPTLVKCLRTDGGQPHTRQEAGFLLWHHALEGTDTNNLLGAGLVGACVANLDGAPYELPHTDKACSAGILLALSARGEEVCEAIARARSPFAHTGVEVLHARLGAGGDGTLPRQYCARLLLHIAKLVPHVVLKLMENTLLHMPMYIKVWSEVRDGTIVTCVCQLIATLLHEKPELGAVVVEAGGVGALLEVLRRHRAEGAAGAAAALLARLIGVEGAAEQLMRNEGIPLLVDLFGPPPASVLAWEREVHAAAAAAAAMEAREAAGSSHRRSARQPSARGGAGGGGGGGGGGAGAEAKTPRGGAAGGGGAGGGAGGGGGGGAGGKLPRKSSFGNLTIDPNAAPASSKIRFNKEPPSPGPGGGAGPRESSLPTPNAAARAVAHQSSGDGSGTNRDSSPGPHAYPLPSHHRVPLPLIIPGLASSSPAAQAAAAAAAAGRNGSSAAVGLSAEPSHASLGLSGGPSHSLLGWGGGASQASLGGWGGGGSSGSLLASPSSASSASLGAQGGGPTGLPLPTDLGVNRAGYRWILPPGLELAGQAAAVLGSLVQRSECLAEVDRRLAAHRIVGLIRGALAPKQAPDDGGKKKAKKSKKKKALALTPEQAQGLTRLLGVLKFLTMFSTNRYRIARLDGLPPLLTLYAEGPEYLMRSHCQAILSNVALLAENGRCLLDAKVPEEFLVSNPMRLNADEREVLRIEFPYDSALEEPAPPPLPAQTGPSAVAAVKAADKAAERAAAAAEKAAASEKAAAAEGA</sequence>
<feature type="compositionally biased region" description="Basic residues" evidence="1">
    <location>
        <begin position="609"/>
        <end position="619"/>
    </location>
</feature>
<feature type="region of interest" description="Disordered" evidence="1">
    <location>
        <begin position="287"/>
        <end position="431"/>
    </location>
</feature>
<accession>A0A836BSF0</accession>
<name>A0A836BSF0_9CHLO</name>
<proteinExistence type="predicted"/>
<dbReference type="InterPro" id="IPR011989">
    <property type="entry name" value="ARM-like"/>
</dbReference>
<dbReference type="AlphaFoldDB" id="A0A836BSF0"/>
<evidence type="ECO:0000313" key="3">
    <source>
        <dbReference type="Proteomes" id="UP000612055"/>
    </source>
</evidence>
<feature type="region of interest" description="Disordered" evidence="1">
    <location>
        <begin position="600"/>
        <end position="620"/>
    </location>
</feature>
<feature type="compositionally biased region" description="Low complexity" evidence="1">
    <location>
        <begin position="513"/>
        <end position="527"/>
    </location>
</feature>
<keyword evidence="3" id="KW-1185">Reference proteome</keyword>
<gene>
    <name evidence="2" type="ORF">HYH03_015571</name>
</gene>
<protein>
    <submittedName>
        <fullName evidence="2">Uncharacterized protein</fullName>
    </submittedName>
</protein>
<dbReference type="EMBL" id="JAEHOE010000124">
    <property type="protein sequence ID" value="KAG2485683.1"/>
    <property type="molecule type" value="Genomic_DNA"/>
</dbReference>
<evidence type="ECO:0000313" key="2">
    <source>
        <dbReference type="EMBL" id="KAG2485683.1"/>
    </source>
</evidence>
<organism evidence="2 3">
    <name type="scientific">Edaphochlamys debaryana</name>
    <dbReference type="NCBI Taxonomy" id="47281"/>
    <lineage>
        <taxon>Eukaryota</taxon>
        <taxon>Viridiplantae</taxon>
        <taxon>Chlorophyta</taxon>
        <taxon>core chlorophytes</taxon>
        <taxon>Chlorophyceae</taxon>
        <taxon>CS clade</taxon>
        <taxon>Chlamydomonadales</taxon>
        <taxon>Chlamydomonadales incertae sedis</taxon>
        <taxon>Edaphochlamys</taxon>
    </lineage>
</organism>
<dbReference type="Gene3D" id="1.25.10.10">
    <property type="entry name" value="Leucine-rich Repeat Variant"/>
    <property type="match status" value="1"/>
</dbReference>
<reference evidence="2" key="1">
    <citation type="journal article" date="2020" name="bioRxiv">
        <title>Comparative genomics of Chlamydomonas.</title>
        <authorList>
            <person name="Craig R.J."/>
            <person name="Hasan A.R."/>
            <person name="Ness R.W."/>
            <person name="Keightley P.D."/>
        </authorList>
    </citation>
    <scope>NUCLEOTIDE SEQUENCE</scope>
    <source>
        <strain evidence="2">CCAP 11/70</strain>
    </source>
</reference>
<evidence type="ECO:0000256" key="1">
    <source>
        <dbReference type="SAM" id="MobiDB-lite"/>
    </source>
</evidence>
<feature type="compositionally biased region" description="Gly residues" evidence="1">
    <location>
        <begin position="328"/>
        <end position="349"/>
    </location>
</feature>